<dbReference type="Proteomes" id="UP001202180">
    <property type="component" value="Unassembled WGS sequence"/>
</dbReference>
<evidence type="ECO:0000259" key="1">
    <source>
        <dbReference type="Pfam" id="PF05368"/>
    </source>
</evidence>
<feature type="domain" description="NmrA-like" evidence="1">
    <location>
        <begin position="3"/>
        <end position="227"/>
    </location>
</feature>
<dbReference type="InterPro" id="IPR036291">
    <property type="entry name" value="NAD(P)-bd_dom_sf"/>
</dbReference>
<dbReference type="SUPFAM" id="SSF51735">
    <property type="entry name" value="NAD(P)-binding Rossmann-fold domains"/>
    <property type="match status" value="1"/>
</dbReference>
<dbReference type="InterPro" id="IPR051604">
    <property type="entry name" value="Ergot_Alk_Oxidoreductase"/>
</dbReference>
<comment type="caution">
    <text evidence="2">The sequence shown here is derived from an EMBL/GenBank/DDBJ whole genome shotgun (WGS) entry which is preliminary data.</text>
</comment>
<name>A0ABT0HEK9_9BACT</name>
<sequence>MADERILITGATGNVGGETLLALRKDTTGSSVELIAAVRDPANAEALMQILPDRFVKLDFTDSNTFTSALTGITRVLLIRPTELSDVEAYFKPFIAAMKQAAVRHVTFLSLQGVEHNPIVPHHAIEKLIVEAGLSFTFLRPSFFMQNLCHTHRAEIRLRNEIFVPAGNGRTSLIDVRDVAAVAARTLTSQSNEYRNRGYELTGSDALTYYEIAQLLSRVLDRQIIYKNPSMLEFIWQKWHRENRSLAHTLVKTALYTVARLGKAADLTNETEQLLGRPPITFEQFAIDHRAAWLP</sequence>
<organism evidence="2 3">
    <name type="scientific">Spirosoma liriopis</name>
    <dbReference type="NCBI Taxonomy" id="2937440"/>
    <lineage>
        <taxon>Bacteria</taxon>
        <taxon>Pseudomonadati</taxon>
        <taxon>Bacteroidota</taxon>
        <taxon>Cytophagia</taxon>
        <taxon>Cytophagales</taxon>
        <taxon>Cytophagaceae</taxon>
        <taxon>Spirosoma</taxon>
    </lineage>
</organism>
<dbReference type="Gene3D" id="3.40.50.720">
    <property type="entry name" value="NAD(P)-binding Rossmann-like Domain"/>
    <property type="match status" value="1"/>
</dbReference>
<dbReference type="RefSeq" id="WP_248475382.1">
    <property type="nucleotide sequence ID" value="NZ_JALPRF010000001.1"/>
</dbReference>
<dbReference type="Gene3D" id="3.90.25.10">
    <property type="entry name" value="UDP-galactose 4-epimerase, domain 1"/>
    <property type="match status" value="1"/>
</dbReference>
<dbReference type="PANTHER" id="PTHR43162:SF1">
    <property type="entry name" value="PRESTALK A DIFFERENTIATION PROTEIN A"/>
    <property type="match status" value="1"/>
</dbReference>
<accession>A0ABT0HEK9</accession>
<dbReference type="EMBL" id="JALPRF010000001">
    <property type="protein sequence ID" value="MCK8490594.1"/>
    <property type="molecule type" value="Genomic_DNA"/>
</dbReference>
<evidence type="ECO:0000313" key="2">
    <source>
        <dbReference type="EMBL" id="MCK8490594.1"/>
    </source>
</evidence>
<reference evidence="2 3" key="1">
    <citation type="submission" date="2022-04" db="EMBL/GenBank/DDBJ databases">
        <title>Spirosoma sp. strain RP8 genome sequencing and assembly.</title>
        <authorList>
            <person name="Jung Y."/>
        </authorList>
    </citation>
    <scope>NUCLEOTIDE SEQUENCE [LARGE SCALE GENOMIC DNA]</scope>
    <source>
        <strain evidence="2 3">RP8</strain>
    </source>
</reference>
<protein>
    <submittedName>
        <fullName evidence="2">SDR family oxidoreductase</fullName>
    </submittedName>
</protein>
<dbReference type="CDD" id="cd05269">
    <property type="entry name" value="TMR_SDR_a"/>
    <property type="match status" value="1"/>
</dbReference>
<dbReference type="PANTHER" id="PTHR43162">
    <property type="match status" value="1"/>
</dbReference>
<dbReference type="Pfam" id="PF05368">
    <property type="entry name" value="NmrA"/>
    <property type="match status" value="1"/>
</dbReference>
<keyword evidence="3" id="KW-1185">Reference proteome</keyword>
<evidence type="ECO:0000313" key="3">
    <source>
        <dbReference type="Proteomes" id="UP001202180"/>
    </source>
</evidence>
<gene>
    <name evidence="2" type="ORF">M0L20_01950</name>
</gene>
<proteinExistence type="predicted"/>
<dbReference type="InterPro" id="IPR008030">
    <property type="entry name" value="NmrA-like"/>
</dbReference>